<dbReference type="EMBL" id="DVHE01000012">
    <property type="protein sequence ID" value="HIR49952.1"/>
    <property type="molecule type" value="Genomic_DNA"/>
</dbReference>
<dbReference type="SUPFAM" id="SSF48726">
    <property type="entry name" value="Immunoglobulin"/>
    <property type="match status" value="1"/>
</dbReference>
<organism evidence="1 2">
    <name type="scientific">Candidatus Avoscillospira avicola</name>
    <dbReference type="NCBI Taxonomy" id="2840706"/>
    <lineage>
        <taxon>Bacteria</taxon>
        <taxon>Bacillati</taxon>
        <taxon>Bacillota</taxon>
        <taxon>Clostridia</taxon>
        <taxon>Eubacteriales</taxon>
        <taxon>Oscillospiraceae</taxon>
        <taxon>Oscillospiraceae incertae sedis</taxon>
        <taxon>Candidatus Avoscillospira</taxon>
    </lineage>
</organism>
<accession>A0A9D1AQ82</accession>
<comment type="caution">
    <text evidence="1">The sequence shown here is derived from an EMBL/GenBank/DDBJ whole genome shotgun (WGS) entry which is preliminary data.</text>
</comment>
<dbReference type="InterPro" id="IPR036179">
    <property type="entry name" value="Ig-like_dom_sf"/>
</dbReference>
<gene>
    <name evidence="1" type="ORF">IAA53_01470</name>
</gene>
<reference evidence="1" key="1">
    <citation type="submission" date="2020-10" db="EMBL/GenBank/DDBJ databases">
        <authorList>
            <person name="Gilroy R."/>
        </authorList>
    </citation>
    <scope>NUCLEOTIDE SEQUENCE</scope>
    <source>
        <strain evidence="1">ChiBcec15-4380</strain>
    </source>
</reference>
<dbReference type="Proteomes" id="UP000824239">
    <property type="component" value="Unassembled WGS sequence"/>
</dbReference>
<dbReference type="AlphaFoldDB" id="A0A9D1AQ82"/>
<evidence type="ECO:0000313" key="2">
    <source>
        <dbReference type="Proteomes" id="UP000824239"/>
    </source>
</evidence>
<evidence type="ECO:0000313" key="1">
    <source>
        <dbReference type="EMBL" id="HIR49952.1"/>
    </source>
</evidence>
<proteinExistence type="predicted"/>
<protein>
    <submittedName>
        <fullName evidence="1">Uncharacterized protein</fullName>
    </submittedName>
</protein>
<name>A0A9D1AQ82_9FIRM</name>
<sequence length="145" mass="15916">MAHGTKVNGSSYGITGGKCLVGGAEYSIKKGRTLVNGTGYDIGFLKETNVEITGEGSSLLIYVALNDQKYYDPASLVFDAGQPVTLFCYLESNSYSRIITLYYNGEIVDTGNRKRIQKEYDITGKNISVKLTKSTNIFEIEVTEL</sequence>
<reference evidence="1" key="2">
    <citation type="journal article" date="2021" name="PeerJ">
        <title>Extensive microbial diversity within the chicken gut microbiome revealed by metagenomics and culture.</title>
        <authorList>
            <person name="Gilroy R."/>
            <person name="Ravi A."/>
            <person name="Getino M."/>
            <person name="Pursley I."/>
            <person name="Horton D.L."/>
            <person name="Alikhan N.F."/>
            <person name="Baker D."/>
            <person name="Gharbi K."/>
            <person name="Hall N."/>
            <person name="Watson M."/>
            <person name="Adriaenssens E.M."/>
            <person name="Foster-Nyarko E."/>
            <person name="Jarju S."/>
            <person name="Secka A."/>
            <person name="Antonio M."/>
            <person name="Oren A."/>
            <person name="Chaudhuri R.R."/>
            <person name="La Ragione R."/>
            <person name="Hildebrand F."/>
            <person name="Pallen M.J."/>
        </authorList>
    </citation>
    <scope>NUCLEOTIDE SEQUENCE</scope>
    <source>
        <strain evidence="1">ChiBcec15-4380</strain>
    </source>
</reference>